<reference evidence="1 2" key="1">
    <citation type="journal article" date="2020" name="ISME J.">
        <title>Uncovering the hidden diversity of litter-decomposition mechanisms in mushroom-forming fungi.</title>
        <authorList>
            <person name="Floudas D."/>
            <person name="Bentzer J."/>
            <person name="Ahren D."/>
            <person name="Johansson T."/>
            <person name="Persson P."/>
            <person name="Tunlid A."/>
        </authorList>
    </citation>
    <scope>NUCLEOTIDE SEQUENCE [LARGE SCALE GENOMIC DNA]</scope>
    <source>
        <strain evidence="1 2">CBS 146.42</strain>
    </source>
</reference>
<evidence type="ECO:0000313" key="1">
    <source>
        <dbReference type="EMBL" id="KAF5350160.1"/>
    </source>
</evidence>
<sequence>MSSSKWIPQGPSSVLDRVVHLPNTPAVHAVNFSSPGLPPLMYSESQPQVTAAPIAVARHTFSMSDKISIVHICDEIRSLNSSIQDLVASLVEVNKLVGRAINHREGVKTEKLPSLTQAVLRHSKRRKDSGDGDLRYHLYEAVILDVVNDFIFECIYGKDIEAFGPEYKALLFWTERLEEKGDAVAQSYGEKTLTL</sequence>
<comment type="caution">
    <text evidence="1">The sequence shown here is derived from an EMBL/GenBank/DDBJ whole genome shotgun (WGS) entry which is preliminary data.</text>
</comment>
<protein>
    <submittedName>
        <fullName evidence="1">Uncharacterized protein</fullName>
    </submittedName>
</protein>
<gene>
    <name evidence="1" type="ORF">D9756_009100</name>
</gene>
<evidence type="ECO:0000313" key="2">
    <source>
        <dbReference type="Proteomes" id="UP000559027"/>
    </source>
</evidence>
<keyword evidence="2" id="KW-1185">Reference proteome</keyword>
<organism evidence="1 2">
    <name type="scientific">Leucocoprinus leucothites</name>
    <dbReference type="NCBI Taxonomy" id="201217"/>
    <lineage>
        <taxon>Eukaryota</taxon>
        <taxon>Fungi</taxon>
        <taxon>Dikarya</taxon>
        <taxon>Basidiomycota</taxon>
        <taxon>Agaricomycotina</taxon>
        <taxon>Agaricomycetes</taxon>
        <taxon>Agaricomycetidae</taxon>
        <taxon>Agaricales</taxon>
        <taxon>Agaricineae</taxon>
        <taxon>Agaricaceae</taxon>
        <taxon>Leucocoprinus</taxon>
    </lineage>
</organism>
<accession>A0A8H5CYC9</accession>
<dbReference type="Proteomes" id="UP000559027">
    <property type="component" value="Unassembled WGS sequence"/>
</dbReference>
<dbReference type="AlphaFoldDB" id="A0A8H5CYC9"/>
<name>A0A8H5CYC9_9AGAR</name>
<proteinExistence type="predicted"/>
<dbReference type="EMBL" id="JAACJO010000015">
    <property type="protein sequence ID" value="KAF5350160.1"/>
    <property type="molecule type" value="Genomic_DNA"/>
</dbReference>